<proteinExistence type="predicted"/>
<dbReference type="PROSITE" id="PS50949">
    <property type="entry name" value="HTH_GNTR"/>
    <property type="match status" value="1"/>
</dbReference>
<keyword evidence="2" id="KW-0238">DNA-binding</keyword>
<evidence type="ECO:0000256" key="2">
    <source>
        <dbReference type="ARBA" id="ARBA00023125"/>
    </source>
</evidence>
<dbReference type="Proteomes" id="UP001521150">
    <property type="component" value="Unassembled WGS sequence"/>
</dbReference>
<dbReference type="Pfam" id="PF00392">
    <property type="entry name" value="GntR"/>
    <property type="match status" value="1"/>
</dbReference>
<dbReference type="CDD" id="cd07377">
    <property type="entry name" value="WHTH_GntR"/>
    <property type="match status" value="1"/>
</dbReference>
<evidence type="ECO:0000313" key="6">
    <source>
        <dbReference type="Proteomes" id="UP001521150"/>
    </source>
</evidence>
<dbReference type="PANTHER" id="PTHR44846:SF17">
    <property type="entry name" value="GNTR-FAMILY TRANSCRIPTIONAL REGULATOR"/>
    <property type="match status" value="1"/>
</dbReference>
<evidence type="ECO:0000259" key="4">
    <source>
        <dbReference type="PROSITE" id="PS50949"/>
    </source>
</evidence>
<protein>
    <submittedName>
        <fullName evidence="5">GntR family transcriptional regulator</fullName>
    </submittedName>
</protein>
<dbReference type="PANTHER" id="PTHR44846">
    <property type="entry name" value="MANNOSYL-D-GLYCERATE TRANSPORT/METABOLISM SYSTEM REPRESSOR MNGR-RELATED"/>
    <property type="match status" value="1"/>
</dbReference>
<evidence type="ECO:0000256" key="3">
    <source>
        <dbReference type="ARBA" id="ARBA00023163"/>
    </source>
</evidence>
<organism evidence="5 6">
    <name type="scientific">Kibdelosporangium philippinense</name>
    <dbReference type="NCBI Taxonomy" id="211113"/>
    <lineage>
        <taxon>Bacteria</taxon>
        <taxon>Bacillati</taxon>
        <taxon>Actinomycetota</taxon>
        <taxon>Actinomycetes</taxon>
        <taxon>Pseudonocardiales</taxon>
        <taxon>Pseudonocardiaceae</taxon>
        <taxon>Kibdelosporangium</taxon>
    </lineage>
</organism>
<dbReference type="InterPro" id="IPR000524">
    <property type="entry name" value="Tscrpt_reg_HTH_GntR"/>
</dbReference>
<dbReference type="InterPro" id="IPR050679">
    <property type="entry name" value="Bact_HTH_transcr_reg"/>
</dbReference>
<comment type="caution">
    <text evidence="5">The sequence shown here is derived from an EMBL/GenBank/DDBJ whole genome shotgun (WGS) entry which is preliminary data.</text>
</comment>
<accession>A0ABS8ZC86</accession>
<feature type="domain" description="HTH gntR-type" evidence="4">
    <location>
        <begin position="10"/>
        <end position="78"/>
    </location>
</feature>
<dbReference type="RefSeq" id="WP_233727056.1">
    <property type="nucleotide sequence ID" value="NZ_JAJVCN010000002.1"/>
</dbReference>
<sequence>MPKLDPSSTIPPYVQVTDGLRREIANGVYAPGDKLPTYDAAAGEWGVAVGTIKRAYSALQQEGLISTRHGTGSFVHPDLDPDQIDATADQLVTVRATDLKEALRLLTEISDRLAALEKRLPIVSEG</sequence>
<dbReference type="EMBL" id="JAJVCN010000002">
    <property type="protein sequence ID" value="MCE7005476.1"/>
    <property type="molecule type" value="Genomic_DNA"/>
</dbReference>
<evidence type="ECO:0000313" key="5">
    <source>
        <dbReference type="EMBL" id="MCE7005476.1"/>
    </source>
</evidence>
<gene>
    <name evidence="5" type="ORF">LWC34_22005</name>
</gene>
<reference evidence="5 6" key="1">
    <citation type="submission" date="2021-12" db="EMBL/GenBank/DDBJ databases">
        <title>Genome sequence of Kibdelosporangium philippinense ATCC 49844.</title>
        <authorList>
            <person name="Fedorov E.A."/>
            <person name="Omeragic M."/>
            <person name="Shalygina K.F."/>
            <person name="Maclea K.S."/>
        </authorList>
    </citation>
    <scope>NUCLEOTIDE SEQUENCE [LARGE SCALE GENOMIC DNA]</scope>
    <source>
        <strain evidence="5 6">ATCC 49844</strain>
    </source>
</reference>
<keyword evidence="1" id="KW-0805">Transcription regulation</keyword>
<dbReference type="Gene3D" id="1.10.10.10">
    <property type="entry name" value="Winged helix-like DNA-binding domain superfamily/Winged helix DNA-binding domain"/>
    <property type="match status" value="1"/>
</dbReference>
<name>A0ABS8ZC86_9PSEU</name>
<keyword evidence="3" id="KW-0804">Transcription</keyword>
<dbReference type="SUPFAM" id="SSF46785">
    <property type="entry name" value="Winged helix' DNA-binding domain"/>
    <property type="match status" value="1"/>
</dbReference>
<dbReference type="InterPro" id="IPR036390">
    <property type="entry name" value="WH_DNA-bd_sf"/>
</dbReference>
<keyword evidence="6" id="KW-1185">Reference proteome</keyword>
<dbReference type="InterPro" id="IPR036388">
    <property type="entry name" value="WH-like_DNA-bd_sf"/>
</dbReference>
<evidence type="ECO:0000256" key="1">
    <source>
        <dbReference type="ARBA" id="ARBA00023015"/>
    </source>
</evidence>
<dbReference type="SMART" id="SM00345">
    <property type="entry name" value="HTH_GNTR"/>
    <property type="match status" value="1"/>
</dbReference>